<dbReference type="InterPro" id="IPR050833">
    <property type="entry name" value="Poly_Biosynth_Transport"/>
</dbReference>
<evidence type="ECO:0000313" key="8">
    <source>
        <dbReference type="Proteomes" id="UP000199630"/>
    </source>
</evidence>
<evidence type="ECO:0000256" key="2">
    <source>
        <dbReference type="ARBA" id="ARBA00022475"/>
    </source>
</evidence>
<reference evidence="8" key="1">
    <citation type="submission" date="2016-10" db="EMBL/GenBank/DDBJ databases">
        <authorList>
            <person name="Varghese N."/>
            <person name="Submissions S."/>
        </authorList>
    </citation>
    <scope>NUCLEOTIDE SEQUENCE [LARGE SCALE GENOMIC DNA]</scope>
    <source>
        <strain evidence="8">DSM 26471</strain>
    </source>
</reference>
<dbReference type="GO" id="GO:0005886">
    <property type="term" value="C:plasma membrane"/>
    <property type="evidence" value="ECO:0007669"/>
    <property type="project" value="UniProtKB-SubCell"/>
</dbReference>
<evidence type="ECO:0000256" key="1">
    <source>
        <dbReference type="ARBA" id="ARBA00004651"/>
    </source>
</evidence>
<feature type="transmembrane region" description="Helical" evidence="6">
    <location>
        <begin position="80"/>
        <end position="101"/>
    </location>
</feature>
<dbReference type="EMBL" id="FORH01000004">
    <property type="protein sequence ID" value="SFJ56755.1"/>
    <property type="molecule type" value="Genomic_DNA"/>
</dbReference>
<feature type="transmembrane region" description="Helical" evidence="6">
    <location>
        <begin position="198"/>
        <end position="219"/>
    </location>
</feature>
<keyword evidence="2" id="KW-1003">Cell membrane</keyword>
<sequence>MIGKVLVLLSGNAAASVMLLARNLIVARLIPVEDYGIAATFAVTMALIEMSTQFGLQQQIVQSKEGEDDRFQAALQGFQLMRGVLAGIIMFVLANPIAAFLKIPEIAWAYQVMAIMPVLRASQHFDIHRLNRSLRYGPMILTSAVPALISLIAVFPLAIWLKDYRVMLFALVLQEGLAALTSHVLAERKYRLVLDRDIITRSLGFGWPLLLNGALLFLVMQGDKLLVGRELGMASLGLFGMGITLTLTPTLILAKSTQNFFLPQLSAASNSGDHQAFDTMARAAFQAGLLNGMVMLLGVFALGVPLIEILLGDKYAPLQPLLIWLAAQQAIRVFKSGPSTAAVACAQTSNALYPNLLRVLGLPVAWWIVLHDGGLWHVIVVALVAEGLGYALALALAHWRLNIDLRPLVPSVIAISLVIAAALAQPALFNGAPRMWTGFALLILGPLLVIVSMKDLRTYARNHLRPTTSRKKV</sequence>
<comment type="subcellular location">
    <subcellularLocation>
        <location evidence="1">Cell membrane</location>
        <topology evidence="1">Multi-pass membrane protein</topology>
    </subcellularLocation>
</comment>
<evidence type="ECO:0000256" key="3">
    <source>
        <dbReference type="ARBA" id="ARBA00022692"/>
    </source>
</evidence>
<feature type="transmembrane region" description="Helical" evidence="6">
    <location>
        <begin position="139"/>
        <end position="160"/>
    </location>
</feature>
<keyword evidence="3 6" id="KW-0812">Transmembrane</keyword>
<dbReference type="PANTHER" id="PTHR30250:SF26">
    <property type="entry name" value="PSMA PROTEIN"/>
    <property type="match status" value="1"/>
</dbReference>
<proteinExistence type="predicted"/>
<dbReference type="STRING" id="588602.SAMN04487991_2428"/>
<evidence type="ECO:0000256" key="6">
    <source>
        <dbReference type="SAM" id="Phobius"/>
    </source>
</evidence>
<feature type="transmembrane region" description="Helical" evidence="6">
    <location>
        <begin position="289"/>
        <end position="311"/>
    </location>
</feature>
<dbReference type="AlphaFoldDB" id="A0A1I3SDE6"/>
<feature type="transmembrane region" description="Helical" evidence="6">
    <location>
        <begin position="231"/>
        <end position="254"/>
    </location>
</feature>
<dbReference type="OrthoDB" id="7605542at2"/>
<keyword evidence="4 6" id="KW-1133">Transmembrane helix</keyword>
<dbReference type="Pfam" id="PF13440">
    <property type="entry name" value="Polysacc_synt_3"/>
    <property type="match status" value="1"/>
</dbReference>
<feature type="transmembrane region" description="Helical" evidence="6">
    <location>
        <begin position="166"/>
        <end position="186"/>
    </location>
</feature>
<keyword evidence="8" id="KW-1185">Reference proteome</keyword>
<evidence type="ECO:0000313" key="7">
    <source>
        <dbReference type="EMBL" id="SFJ56755.1"/>
    </source>
</evidence>
<keyword evidence="5 6" id="KW-0472">Membrane</keyword>
<organism evidence="7 8">
    <name type="scientific">Celeribacter neptunius</name>
    <dbReference type="NCBI Taxonomy" id="588602"/>
    <lineage>
        <taxon>Bacteria</taxon>
        <taxon>Pseudomonadati</taxon>
        <taxon>Pseudomonadota</taxon>
        <taxon>Alphaproteobacteria</taxon>
        <taxon>Rhodobacterales</taxon>
        <taxon>Roseobacteraceae</taxon>
        <taxon>Celeribacter</taxon>
    </lineage>
</organism>
<dbReference type="Proteomes" id="UP000199630">
    <property type="component" value="Unassembled WGS sequence"/>
</dbReference>
<name>A0A1I3SDE6_9RHOB</name>
<evidence type="ECO:0000256" key="4">
    <source>
        <dbReference type="ARBA" id="ARBA00022989"/>
    </source>
</evidence>
<feature type="transmembrane region" description="Helical" evidence="6">
    <location>
        <begin position="408"/>
        <end position="429"/>
    </location>
</feature>
<feature type="transmembrane region" description="Helical" evidence="6">
    <location>
        <begin position="435"/>
        <end position="453"/>
    </location>
</feature>
<gene>
    <name evidence="7" type="ORF">SAMN04487991_2428</name>
</gene>
<evidence type="ECO:0000256" key="5">
    <source>
        <dbReference type="ARBA" id="ARBA00023136"/>
    </source>
</evidence>
<feature type="transmembrane region" description="Helical" evidence="6">
    <location>
        <begin position="375"/>
        <end position="396"/>
    </location>
</feature>
<accession>A0A1I3SDE6</accession>
<protein>
    <submittedName>
        <fullName evidence="7">Membrane protein involved in the export of O-antigen and teichoic acid</fullName>
    </submittedName>
</protein>
<dbReference type="PANTHER" id="PTHR30250">
    <property type="entry name" value="PST FAMILY PREDICTED COLANIC ACID TRANSPORTER"/>
    <property type="match status" value="1"/>
</dbReference>
<dbReference type="RefSeq" id="WP_090060955.1">
    <property type="nucleotide sequence ID" value="NZ_FORH01000004.1"/>
</dbReference>